<evidence type="ECO:0000313" key="4">
    <source>
        <dbReference type="Proteomes" id="UP001501251"/>
    </source>
</evidence>
<dbReference type="Pfam" id="PF13191">
    <property type="entry name" value="AAA_16"/>
    <property type="match status" value="1"/>
</dbReference>
<organism evidence="3 4">
    <name type="scientific">Streptosporangium oxazolinicum</name>
    <dbReference type="NCBI Taxonomy" id="909287"/>
    <lineage>
        <taxon>Bacteria</taxon>
        <taxon>Bacillati</taxon>
        <taxon>Actinomycetota</taxon>
        <taxon>Actinomycetes</taxon>
        <taxon>Streptosporangiales</taxon>
        <taxon>Streptosporangiaceae</taxon>
        <taxon>Streptosporangium</taxon>
    </lineage>
</organism>
<dbReference type="InterPro" id="IPR041664">
    <property type="entry name" value="AAA_16"/>
</dbReference>
<evidence type="ECO:0000313" key="3">
    <source>
        <dbReference type="EMBL" id="GAA4186228.1"/>
    </source>
</evidence>
<evidence type="ECO:0000256" key="1">
    <source>
        <dbReference type="SAM" id="MobiDB-lite"/>
    </source>
</evidence>
<dbReference type="InterPro" id="IPR011990">
    <property type="entry name" value="TPR-like_helical_dom_sf"/>
</dbReference>
<sequence length="765" mass="83081">MRPGDSQHAEAAGSAQQAVQRSGVQYNTFVGAAQARSVASSAPPLAIPQRRAFAARLRGRDDLLSEIDGLIRTPARRPRVVLVHGMGGVGKTAIVQTLAHSTAEKGTTTWWVRAGSPDGTRAALHAVAFDAGALDSDFDHAHPSDVLWRALNSRSTPWLLVIDNADDPRVLSEEDRTLEDGTDWVRPPATPYGTVLITSRDGRVERWASWMSMYKVTSLAPEVGAAVLMDLAPDAGPLRAARELAAAMGGLPLALELVGRYLSCANADPFPAPDSTGSFSGYRSTYERRLQDLTMDEPGSEEFRDGRRALTTTWEMSVELLAQQGHDLAGPLMRLLACCAPSPLPYQLVLRPEVLERGPLFAGAGASARRLSGSLKALSGLGVISLDPGTGDPGASGTPASRRIATLDMHPLVRTVTRGNIRGSGELGGFRDLLADLLNAATSELDTDDADDWNTWAALAEHCLGLLDLVRDDETVRPDTVLGATLPARRVAWYRYMAGLYDQAVTDFRSILDVMRPSLGDEHPDVLDIRNRMARAVRESGHNIEAERQFLAVLAIASRVLGEEHPDTLSVRINLARTVREGGRHTEAEAAFRSIVATARRVLGDDHPDTIVSALNLARTLRDQGRYEQAEAGYREVLRAWRRNFGEDDLNALDIRYEIAEILRERGMFGAAITAYTDILAANTRVYGEEHPNSLTIRRGLASALAGNGEPEAAEREILTIVRGQRARLGADHPLTRESEAALEELRRPGPETEKPGCAGRERPR</sequence>
<feature type="domain" description="Orc1-like AAA ATPase" evidence="2">
    <location>
        <begin position="56"/>
        <end position="127"/>
    </location>
</feature>
<proteinExistence type="predicted"/>
<dbReference type="SUPFAM" id="SSF52540">
    <property type="entry name" value="P-loop containing nucleoside triphosphate hydrolases"/>
    <property type="match status" value="1"/>
</dbReference>
<dbReference type="PANTHER" id="PTHR46082">
    <property type="entry name" value="ATP/GTP-BINDING PROTEIN-RELATED"/>
    <property type="match status" value="1"/>
</dbReference>
<dbReference type="EMBL" id="BAABAQ010000002">
    <property type="protein sequence ID" value="GAA4186228.1"/>
    <property type="molecule type" value="Genomic_DNA"/>
</dbReference>
<dbReference type="PANTHER" id="PTHR46082:SF6">
    <property type="entry name" value="AAA+ ATPASE DOMAIN-CONTAINING PROTEIN-RELATED"/>
    <property type="match status" value="1"/>
</dbReference>
<dbReference type="InterPro" id="IPR053137">
    <property type="entry name" value="NLR-like"/>
</dbReference>
<gene>
    <name evidence="3" type="ORF">GCM10022252_17890</name>
</gene>
<dbReference type="Gene3D" id="1.25.40.10">
    <property type="entry name" value="Tetratricopeptide repeat domain"/>
    <property type="match status" value="2"/>
</dbReference>
<reference evidence="4" key="1">
    <citation type="journal article" date="2019" name="Int. J. Syst. Evol. Microbiol.">
        <title>The Global Catalogue of Microorganisms (GCM) 10K type strain sequencing project: providing services to taxonomists for standard genome sequencing and annotation.</title>
        <authorList>
            <consortium name="The Broad Institute Genomics Platform"/>
            <consortium name="The Broad Institute Genome Sequencing Center for Infectious Disease"/>
            <person name="Wu L."/>
            <person name="Ma J."/>
        </authorList>
    </citation>
    <scope>NUCLEOTIDE SEQUENCE [LARGE SCALE GENOMIC DNA]</scope>
    <source>
        <strain evidence="4">JCM 17388</strain>
    </source>
</reference>
<keyword evidence="4" id="KW-1185">Reference proteome</keyword>
<name>A0ABP8AM20_9ACTN</name>
<comment type="caution">
    <text evidence="3">The sequence shown here is derived from an EMBL/GenBank/DDBJ whole genome shotgun (WGS) entry which is preliminary data.</text>
</comment>
<accession>A0ABP8AM20</accession>
<dbReference type="RefSeq" id="WP_344916861.1">
    <property type="nucleotide sequence ID" value="NZ_BAABAQ010000002.1"/>
</dbReference>
<dbReference type="PRINTS" id="PR00364">
    <property type="entry name" value="DISEASERSIST"/>
</dbReference>
<evidence type="ECO:0000259" key="2">
    <source>
        <dbReference type="Pfam" id="PF13191"/>
    </source>
</evidence>
<dbReference type="Gene3D" id="3.40.50.300">
    <property type="entry name" value="P-loop containing nucleotide triphosphate hydrolases"/>
    <property type="match status" value="1"/>
</dbReference>
<protein>
    <submittedName>
        <fullName evidence="3">Tetratricopeptide repeat protein</fullName>
    </submittedName>
</protein>
<feature type="region of interest" description="Disordered" evidence="1">
    <location>
        <begin position="729"/>
        <end position="765"/>
    </location>
</feature>
<dbReference type="InterPro" id="IPR027417">
    <property type="entry name" value="P-loop_NTPase"/>
</dbReference>
<dbReference type="Proteomes" id="UP001501251">
    <property type="component" value="Unassembled WGS sequence"/>
</dbReference>
<dbReference type="SUPFAM" id="SSF48452">
    <property type="entry name" value="TPR-like"/>
    <property type="match status" value="2"/>
</dbReference>
<dbReference type="Pfam" id="PF13424">
    <property type="entry name" value="TPR_12"/>
    <property type="match status" value="3"/>
</dbReference>